<dbReference type="GO" id="GO:0015627">
    <property type="term" value="C:type II protein secretion system complex"/>
    <property type="evidence" value="ECO:0007669"/>
    <property type="project" value="InterPro"/>
</dbReference>
<dbReference type="SUPFAM" id="SSF54523">
    <property type="entry name" value="Pili subunits"/>
    <property type="match status" value="1"/>
</dbReference>
<evidence type="ECO:0000256" key="9">
    <source>
        <dbReference type="ARBA" id="ARBA00025772"/>
    </source>
</evidence>
<evidence type="ECO:0000259" key="12">
    <source>
        <dbReference type="Pfam" id="PF12019"/>
    </source>
</evidence>
<reference evidence="13" key="1">
    <citation type="submission" date="2022-07" db="EMBL/GenBank/DDBJ databases">
        <authorList>
            <consortium name="DAFM: The Division of Animal and Food Microbiology"/>
        </authorList>
    </citation>
    <scope>NUCLEOTIDE SEQUENCE</scope>
    <source>
        <strain evidence="13">19MO01SH01-2</strain>
    </source>
</reference>
<evidence type="ECO:0000256" key="11">
    <source>
        <dbReference type="SAM" id="Phobius"/>
    </source>
</evidence>
<evidence type="ECO:0000256" key="3">
    <source>
        <dbReference type="ARBA" id="ARBA00022475"/>
    </source>
</evidence>
<keyword evidence="5" id="KW-0997">Cell inner membrane</keyword>
<evidence type="ECO:0000256" key="4">
    <source>
        <dbReference type="ARBA" id="ARBA00022481"/>
    </source>
</evidence>
<dbReference type="GO" id="GO:0005886">
    <property type="term" value="C:plasma membrane"/>
    <property type="evidence" value="ECO:0007669"/>
    <property type="project" value="UniProtKB-SubCell"/>
</dbReference>
<gene>
    <name evidence="13" type="ORF">QEG23_000644</name>
</gene>
<dbReference type="AlphaFoldDB" id="A0AAI9FTK8"/>
<comment type="caution">
    <text evidence="13">The sequence shown here is derived from an EMBL/GenBank/DDBJ whole genome shotgun (WGS) entry which is preliminary data.</text>
</comment>
<comment type="subcellular location">
    <subcellularLocation>
        <location evidence="1">Cell inner membrane</location>
        <topology evidence="1">Single-pass membrane protein</topology>
    </subcellularLocation>
</comment>
<comment type="similarity">
    <text evidence="9">Belongs to the GSP H family.</text>
</comment>
<dbReference type="EMBL" id="ABLOJW010000003">
    <property type="protein sequence ID" value="EKT4091165.1"/>
    <property type="molecule type" value="Genomic_DNA"/>
</dbReference>
<evidence type="ECO:0000256" key="2">
    <source>
        <dbReference type="ARBA" id="ARBA00021549"/>
    </source>
</evidence>
<feature type="domain" description="General secretion pathway GspH" evidence="12">
    <location>
        <begin position="50"/>
        <end position="160"/>
    </location>
</feature>
<keyword evidence="6 11" id="KW-0812">Transmembrane</keyword>
<keyword evidence="8 11" id="KW-0472">Membrane</keyword>
<evidence type="ECO:0000313" key="14">
    <source>
        <dbReference type="Proteomes" id="UP001218208"/>
    </source>
</evidence>
<evidence type="ECO:0000256" key="8">
    <source>
        <dbReference type="ARBA" id="ARBA00023136"/>
    </source>
</evidence>
<dbReference type="GO" id="GO:0015628">
    <property type="term" value="P:protein secretion by the type II secretion system"/>
    <property type="evidence" value="ECO:0007669"/>
    <property type="project" value="InterPro"/>
</dbReference>
<feature type="transmembrane region" description="Helical" evidence="11">
    <location>
        <begin position="12"/>
        <end position="32"/>
    </location>
</feature>
<dbReference type="InterPro" id="IPR012902">
    <property type="entry name" value="N_methyl_site"/>
</dbReference>
<evidence type="ECO:0000256" key="6">
    <source>
        <dbReference type="ARBA" id="ARBA00022692"/>
    </source>
</evidence>
<dbReference type="RefSeq" id="WP_180859820.1">
    <property type="nucleotide sequence ID" value="NZ_JAVTIG010000007.1"/>
</dbReference>
<evidence type="ECO:0000313" key="13">
    <source>
        <dbReference type="EMBL" id="EKT4091165.1"/>
    </source>
</evidence>
<keyword evidence="3" id="KW-1003">Cell membrane</keyword>
<sequence>MPPIRRLQQCGLSLIELVAVLAALAILCSLALPPLARHLDHWHADMVRMRLVSVFNSARATALTHRRPVTVCPSQDGIECSDDWVRGWLIETEPAAFPADVAVRRQFQPGTQASGVRAGISSGRRRLRFQADGRSAGSTLTVQICAGSRLHGTVVVNNIGRTRSTRQQVPAPCPL</sequence>
<keyword evidence="4" id="KW-0488">Methylation</keyword>
<dbReference type="Gene3D" id="3.55.40.10">
    <property type="entry name" value="minor pseudopilin epsh domain"/>
    <property type="match status" value="1"/>
</dbReference>
<accession>A0AAI9FTK8</accession>
<keyword evidence="7 11" id="KW-1133">Transmembrane helix</keyword>
<proteinExistence type="inferred from homology"/>
<dbReference type="Proteomes" id="UP001218208">
    <property type="component" value="Unassembled WGS sequence"/>
</dbReference>
<evidence type="ECO:0000256" key="1">
    <source>
        <dbReference type="ARBA" id="ARBA00004377"/>
    </source>
</evidence>
<dbReference type="NCBIfam" id="TIGR02532">
    <property type="entry name" value="IV_pilin_GFxxxE"/>
    <property type="match status" value="1"/>
</dbReference>
<evidence type="ECO:0000256" key="5">
    <source>
        <dbReference type="ARBA" id="ARBA00022519"/>
    </source>
</evidence>
<dbReference type="InterPro" id="IPR045584">
    <property type="entry name" value="Pilin-like"/>
</dbReference>
<protein>
    <recommendedName>
        <fullName evidence="2">Type II secretion system protein H</fullName>
    </recommendedName>
    <alternativeName>
        <fullName evidence="10">General secretion pathway protein H</fullName>
    </alternativeName>
</protein>
<evidence type="ECO:0000256" key="7">
    <source>
        <dbReference type="ARBA" id="ARBA00022989"/>
    </source>
</evidence>
<dbReference type="Pfam" id="PF12019">
    <property type="entry name" value="GspH"/>
    <property type="match status" value="1"/>
</dbReference>
<evidence type="ECO:0000256" key="10">
    <source>
        <dbReference type="ARBA" id="ARBA00030775"/>
    </source>
</evidence>
<organism evidence="13 14">
    <name type="scientific">Stenotrophomonas maltophilia</name>
    <name type="common">Pseudomonas maltophilia</name>
    <name type="synonym">Xanthomonas maltophilia</name>
    <dbReference type="NCBI Taxonomy" id="40324"/>
    <lineage>
        <taxon>Bacteria</taxon>
        <taxon>Pseudomonadati</taxon>
        <taxon>Pseudomonadota</taxon>
        <taxon>Gammaproteobacteria</taxon>
        <taxon>Lysobacterales</taxon>
        <taxon>Lysobacteraceae</taxon>
        <taxon>Stenotrophomonas</taxon>
        <taxon>Stenotrophomonas maltophilia group</taxon>
    </lineage>
</organism>
<name>A0AAI9FTK8_STEMA</name>
<dbReference type="InterPro" id="IPR022346">
    <property type="entry name" value="T2SS_GspH"/>
</dbReference>